<organism evidence="5">
    <name type="scientific">Corethron hystrix</name>
    <dbReference type="NCBI Taxonomy" id="216773"/>
    <lineage>
        <taxon>Eukaryota</taxon>
        <taxon>Sar</taxon>
        <taxon>Stramenopiles</taxon>
        <taxon>Ochrophyta</taxon>
        <taxon>Bacillariophyta</taxon>
        <taxon>Coscinodiscophyceae</taxon>
        <taxon>Corethrophycidae</taxon>
        <taxon>Corethrales</taxon>
        <taxon>Corethraceae</taxon>
        <taxon>Corethron</taxon>
    </lineage>
</organism>
<dbReference type="EMBL" id="HBFR01027417">
    <property type="protein sequence ID" value="CAD8892605.1"/>
    <property type="molecule type" value="Transcribed_RNA"/>
</dbReference>
<evidence type="ECO:0000256" key="2">
    <source>
        <dbReference type="ARBA" id="ARBA00022630"/>
    </source>
</evidence>
<dbReference type="PRINTS" id="PR00368">
    <property type="entry name" value="FADPNR"/>
</dbReference>
<dbReference type="SUPFAM" id="SSF51905">
    <property type="entry name" value="FAD/NAD(P)-binding domain"/>
    <property type="match status" value="1"/>
</dbReference>
<dbReference type="PANTHER" id="PTHR48105">
    <property type="entry name" value="THIOREDOXIN REDUCTASE 1-RELATED-RELATED"/>
    <property type="match status" value="1"/>
</dbReference>
<evidence type="ECO:0000259" key="4">
    <source>
        <dbReference type="Pfam" id="PF07992"/>
    </source>
</evidence>
<name>A0A7S1BMW2_9STRA</name>
<evidence type="ECO:0000256" key="3">
    <source>
        <dbReference type="ARBA" id="ARBA00023002"/>
    </source>
</evidence>
<dbReference type="PRINTS" id="PR00469">
    <property type="entry name" value="PNDRDTASEII"/>
</dbReference>
<evidence type="ECO:0000313" key="5">
    <source>
        <dbReference type="EMBL" id="CAD8892605.1"/>
    </source>
</evidence>
<dbReference type="GO" id="GO:0097237">
    <property type="term" value="P:cellular response to toxic substance"/>
    <property type="evidence" value="ECO:0007669"/>
    <property type="project" value="UniProtKB-ARBA"/>
</dbReference>
<dbReference type="InterPro" id="IPR023753">
    <property type="entry name" value="FAD/NAD-binding_dom"/>
</dbReference>
<accession>A0A7S1BMW2</accession>
<comment type="similarity">
    <text evidence="1">Belongs to the class-II pyridine nucleotide-disulfide oxidoreductase family.</text>
</comment>
<dbReference type="GO" id="GO:0016491">
    <property type="term" value="F:oxidoreductase activity"/>
    <property type="evidence" value="ECO:0007669"/>
    <property type="project" value="UniProtKB-KW"/>
</dbReference>
<gene>
    <name evidence="5" type="ORF">CHYS00102_LOCUS19813</name>
</gene>
<dbReference type="Gene3D" id="3.50.50.60">
    <property type="entry name" value="FAD/NAD(P)-binding domain"/>
    <property type="match status" value="1"/>
</dbReference>
<keyword evidence="3" id="KW-0560">Oxidoreductase</keyword>
<protein>
    <recommendedName>
        <fullName evidence="4">FAD/NAD(P)-binding domain-containing protein</fullName>
    </recommendedName>
</protein>
<reference evidence="5" key="1">
    <citation type="submission" date="2021-01" db="EMBL/GenBank/DDBJ databases">
        <authorList>
            <person name="Corre E."/>
            <person name="Pelletier E."/>
            <person name="Niang G."/>
            <person name="Scheremetjew M."/>
            <person name="Finn R."/>
            <person name="Kale V."/>
            <person name="Holt S."/>
            <person name="Cochrane G."/>
            <person name="Meng A."/>
            <person name="Brown T."/>
            <person name="Cohen L."/>
        </authorList>
    </citation>
    <scope>NUCLEOTIDE SEQUENCE</scope>
    <source>
        <strain evidence="5">308</strain>
    </source>
</reference>
<proteinExistence type="inferred from homology"/>
<dbReference type="InterPro" id="IPR050097">
    <property type="entry name" value="Ferredoxin-NADP_redctase_2"/>
</dbReference>
<evidence type="ECO:0000256" key="1">
    <source>
        <dbReference type="ARBA" id="ARBA00009333"/>
    </source>
</evidence>
<sequence>MSYCATCDGAFYVESPVAVVGVTAEAIQEAEFLTKFASTVHWITPKPIAETNVAAKELLEHKNVKHWVNTKLVEIEGDDAGVTGMKIKKMGEEEQEHLDVEGVFIYDAGSKPITDYITSKVEFRPDGGVAVNEEMATTVPGVYAIGDIRNTPFKQVVVAAADGCIAAMAIDKYLKGRKSIKVDWVHI</sequence>
<feature type="domain" description="FAD/NAD(P)-binding" evidence="4">
    <location>
        <begin position="2"/>
        <end position="163"/>
    </location>
</feature>
<keyword evidence="2" id="KW-0285">Flavoprotein</keyword>
<dbReference type="Pfam" id="PF07992">
    <property type="entry name" value="Pyr_redox_2"/>
    <property type="match status" value="1"/>
</dbReference>
<dbReference type="InterPro" id="IPR036188">
    <property type="entry name" value="FAD/NAD-bd_sf"/>
</dbReference>
<dbReference type="AlphaFoldDB" id="A0A7S1BMW2"/>